<reference evidence="10 11" key="1">
    <citation type="submission" date="2018-06" db="EMBL/GenBank/DDBJ databases">
        <authorList>
            <consortium name="Pathogen Informatics"/>
            <person name="Doyle S."/>
        </authorList>
    </citation>
    <scope>NUCLEOTIDE SEQUENCE [LARGE SCALE GENOMIC DNA]</scope>
    <source>
        <strain evidence="10 11">NCTC12413</strain>
    </source>
</reference>
<evidence type="ECO:0000313" key="9">
    <source>
        <dbReference type="EMBL" id="GEP99969.1"/>
    </source>
</evidence>
<dbReference type="PANTHER" id="PTHR30012:SF0">
    <property type="entry name" value="TYPE II SECRETION SYSTEM PROTEIN F-RELATED"/>
    <property type="match status" value="1"/>
</dbReference>
<dbReference type="AlphaFoldDB" id="A0A380CGI7"/>
<evidence type="ECO:0000256" key="7">
    <source>
        <dbReference type="SAM" id="Phobius"/>
    </source>
</evidence>
<evidence type="ECO:0000256" key="6">
    <source>
        <dbReference type="ARBA" id="ARBA00023136"/>
    </source>
</evidence>
<feature type="transmembrane region" description="Helical" evidence="7">
    <location>
        <begin position="120"/>
        <end position="140"/>
    </location>
</feature>
<evidence type="ECO:0000313" key="10">
    <source>
        <dbReference type="EMBL" id="SUJ18963.1"/>
    </source>
</evidence>
<keyword evidence="6 7" id="KW-0472">Membrane</keyword>
<dbReference type="Pfam" id="PF00482">
    <property type="entry name" value="T2SSF"/>
    <property type="match status" value="1"/>
</dbReference>
<reference evidence="9 12" key="2">
    <citation type="submission" date="2019-07" db="EMBL/GenBank/DDBJ databases">
        <title>Whole genome shotgun sequence of Staphylococcus arlettae NBRC 109765.</title>
        <authorList>
            <person name="Hosoyama A."/>
            <person name="Uohara A."/>
            <person name="Ohji S."/>
            <person name="Ichikawa N."/>
        </authorList>
    </citation>
    <scope>NUCLEOTIDE SEQUENCE [LARGE SCALE GENOMIC DNA]</scope>
    <source>
        <strain evidence="9 12">NBRC 109765</strain>
    </source>
</reference>
<dbReference type="InterPro" id="IPR047692">
    <property type="entry name" value="T4P_ComGB"/>
</dbReference>
<comment type="subcellular location">
    <subcellularLocation>
        <location evidence="1">Cell membrane</location>
        <topology evidence="1">Multi-pass membrane protein</topology>
    </subcellularLocation>
</comment>
<dbReference type="InterPro" id="IPR018076">
    <property type="entry name" value="T2SS_GspF_dom"/>
</dbReference>
<dbReference type="OrthoDB" id="1638902at2"/>
<dbReference type="RefSeq" id="WP_103387865.1">
    <property type="nucleotide sequence ID" value="NZ_BKAV01000007.1"/>
</dbReference>
<keyword evidence="12" id="KW-1185">Reference proteome</keyword>
<comment type="similarity">
    <text evidence="2">Belongs to the GSP F family.</text>
</comment>
<feature type="domain" description="Type II secretion system protein GspF" evidence="8">
    <location>
        <begin position="220"/>
        <end position="341"/>
    </location>
</feature>
<dbReference type="Gene3D" id="1.20.81.30">
    <property type="entry name" value="Type II secretion system (T2SS), domain F"/>
    <property type="match status" value="2"/>
</dbReference>
<feature type="transmembrane region" description="Helical" evidence="7">
    <location>
        <begin position="160"/>
        <end position="185"/>
    </location>
</feature>
<dbReference type="InterPro" id="IPR003004">
    <property type="entry name" value="GspF/PilC"/>
</dbReference>
<dbReference type="Proteomes" id="UP000321598">
    <property type="component" value="Unassembled WGS sequence"/>
</dbReference>
<evidence type="ECO:0000256" key="1">
    <source>
        <dbReference type="ARBA" id="ARBA00004651"/>
    </source>
</evidence>
<dbReference type="Proteomes" id="UP000254956">
    <property type="component" value="Unassembled WGS sequence"/>
</dbReference>
<dbReference type="NCBIfam" id="NF041012">
    <property type="entry name" value="T4P_ComGB"/>
    <property type="match status" value="1"/>
</dbReference>
<evidence type="ECO:0000256" key="5">
    <source>
        <dbReference type="ARBA" id="ARBA00022989"/>
    </source>
</evidence>
<dbReference type="EMBL" id="BKAV01000007">
    <property type="protein sequence ID" value="GEP99969.1"/>
    <property type="molecule type" value="Genomic_DNA"/>
</dbReference>
<dbReference type="GO" id="GO:0005886">
    <property type="term" value="C:plasma membrane"/>
    <property type="evidence" value="ECO:0007669"/>
    <property type="project" value="UniProtKB-SubCell"/>
</dbReference>
<keyword evidence="4 7" id="KW-0812">Transmembrane</keyword>
<keyword evidence="3" id="KW-1003">Cell membrane</keyword>
<evidence type="ECO:0000256" key="4">
    <source>
        <dbReference type="ARBA" id="ARBA00022692"/>
    </source>
</evidence>
<organism evidence="10 11">
    <name type="scientific">Staphylococcus arlettae</name>
    <dbReference type="NCBI Taxonomy" id="29378"/>
    <lineage>
        <taxon>Bacteria</taxon>
        <taxon>Bacillati</taxon>
        <taxon>Bacillota</taxon>
        <taxon>Bacilli</taxon>
        <taxon>Bacillales</taxon>
        <taxon>Staphylococcaceae</taxon>
        <taxon>Staphylococcus</taxon>
    </lineage>
</organism>
<dbReference type="STRING" id="1212545.SARL_05093"/>
<evidence type="ECO:0000256" key="3">
    <source>
        <dbReference type="ARBA" id="ARBA00022475"/>
    </source>
</evidence>
<proteinExistence type="inferred from homology"/>
<evidence type="ECO:0000313" key="12">
    <source>
        <dbReference type="Proteomes" id="UP000321598"/>
    </source>
</evidence>
<name>A0A380CGI7_9STAP</name>
<feature type="transmembrane region" description="Helical" evidence="7">
    <location>
        <begin position="323"/>
        <end position="343"/>
    </location>
</feature>
<gene>
    <name evidence="10" type="primary">epsF</name>
    <name evidence="10" type="ORF">NCTC12413_01387</name>
    <name evidence="9" type="ORF">SAR03_10070</name>
</gene>
<keyword evidence="5 7" id="KW-1133">Transmembrane helix</keyword>
<dbReference type="InterPro" id="IPR042094">
    <property type="entry name" value="T2SS_GspF_sf"/>
</dbReference>
<evidence type="ECO:0000259" key="8">
    <source>
        <dbReference type="Pfam" id="PF00482"/>
    </source>
</evidence>
<evidence type="ECO:0000256" key="2">
    <source>
        <dbReference type="ARBA" id="ARBA00005745"/>
    </source>
</evidence>
<dbReference type="PRINTS" id="PR00812">
    <property type="entry name" value="BCTERIALGSPF"/>
</dbReference>
<evidence type="ECO:0000313" key="11">
    <source>
        <dbReference type="Proteomes" id="UP000254956"/>
    </source>
</evidence>
<dbReference type="EMBL" id="UGZE01000001">
    <property type="protein sequence ID" value="SUJ18963.1"/>
    <property type="molecule type" value="Genomic_DNA"/>
</dbReference>
<dbReference type="PANTHER" id="PTHR30012">
    <property type="entry name" value="GENERAL SECRETION PATHWAY PROTEIN"/>
    <property type="match status" value="1"/>
</dbReference>
<accession>A0A380CGI7</accession>
<protein>
    <submittedName>
        <fullName evidence="9">Competence protein ComG</fullName>
    </submittedName>
    <submittedName>
        <fullName evidence="10">DNA transport machinery protein</fullName>
    </submittedName>
</protein>
<sequence length="350" mass="41289">MKKWYKNTFNQKKLSDKDKISLIGRLHDLLTHGFTISEAFHFIIKQYNIPEQYKAELLAYIAEGATCNQLLSQLKYPKPTIMLVLFAEKFSDLNECLPHIQDYLKRNYEVKLYLLKALQYPVILCSIFFLMLTILNHTVIPEFETLFATMDVTRSPFQHLLTYSIMVLPKFISIFFISIFLILIIMRKIIQRLPINKQIRLLSKLPIFHHYYRLYKTYQFASEFALFYKHGVTLHHIVNLYQQQEDLYLNYLASVIAIHTTKGDTLDQILSRVPCIETELITFIQQGERSGKLGIELQLYSTIIIDKIQNRFQQQIRFIQPTIFLILAILILALYAVIMLPMFDLMQTLK</sequence>